<keyword evidence="2" id="KW-1185">Reference proteome</keyword>
<dbReference type="RefSeq" id="WP_279297271.1">
    <property type="nucleotide sequence ID" value="NZ_JAOTIF010000008.1"/>
</dbReference>
<accession>A0A9X2XV22</accession>
<proteinExistence type="predicted"/>
<sequence>MENLLYYPYINVPETAWTARTLLYYDRVGSIVPQRYFYEPDNYNPFMREMVRNELIEPINPIEVLDHPLEISRPFIKYLNDDDFDLQKRRKAFLNGSLGRIHRDKFTLNNPRIHVDKFDGEIFYQLKQAGLAIRQDDEWFIVEKKTANELMTFLASVLGGKLKYQPTTDKIQKRFKAVFKSKQDFKISKKASEKRELILNELIPFPEQIDIVKLRAFKDKNLDLLKAFKNKVELIVLNPNMEEGSALFHEVVQELKIRKAELSAKMNESKLGGVLFGTICGITAAVIGLPIAETAETATTVDTVVGGLAGFANAVYSALQIERAEDIFDQSGMKYLALVDKRLRKPNTNKDFTFVELDG</sequence>
<comment type="caution">
    <text evidence="1">The sequence shown here is derived from an EMBL/GenBank/DDBJ whole genome shotgun (WGS) entry which is preliminary data.</text>
</comment>
<organism evidence="1 2">
    <name type="scientific">Paraflavisolibacter caeni</name>
    <dbReference type="NCBI Taxonomy" id="2982496"/>
    <lineage>
        <taxon>Bacteria</taxon>
        <taxon>Pseudomonadati</taxon>
        <taxon>Bacteroidota</taxon>
        <taxon>Chitinophagia</taxon>
        <taxon>Chitinophagales</taxon>
        <taxon>Chitinophagaceae</taxon>
        <taxon>Paraflavisolibacter</taxon>
    </lineage>
</organism>
<gene>
    <name evidence="1" type="ORF">OCK74_11925</name>
</gene>
<reference evidence="1" key="1">
    <citation type="submission" date="2022-09" db="EMBL/GenBank/DDBJ databases">
        <authorList>
            <person name="Yuan C."/>
            <person name="Ke Z."/>
        </authorList>
    </citation>
    <scope>NUCLEOTIDE SEQUENCE</scope>
    <source>
        <strain evidence="1">LB-8</strain>
    </source>
</reference>
<evidence type="ECO:0008006" key="3">
    <source>
        <dbReference type="Google" id="ProtNLM"/>
    </source>
</evidence>
<protein>
    <recommendedName>
        <fullName evidence="3">Kinase</fullName>
    </recommendedName>
</protein>
<reference evidence="1" key="2">
    <citation type="submission" date="2023-04" db="EMBL/GenBank/DDBJ databases">
        <title>Paracnuella aquatica gen. nov., sp. nov., a member of the family Chitinophagaceae isolated from a hot spring.</title>
        <authorList>
            <person name="Wang C."/>
        </authorList>
    </citation>
    <scope>NUCLEOTIDE SEQUENCE</scope>
    <source>
        <strain evidence="1">LB-8</strain>
    </source>
</reference>
<name>A0A9X2XV22_9BACT</name>
<evidence type="ECO:0000313" key="1">
    <source>
        <dbReference type="EMBL" id="MCU7549829.1"/>
    </source>
</evidence>
<dbReference type="EMBL" id="JAOTIF010000008">
    <property type="protein sequence ID" value="MCU7549829.1"/>
    <property type="molecule type" value="Genomic_DNA"/>
</dbReference>
<evidence type="ECO:0000313" key="2">
    <source>
        <dbReference type="Proteomes" id="UP001155483"/>
    </source>
</evidence>
<dbReference type="Proteomes" id="UP001155483">
    <property type="component" value="Unassembled WGS sequence"/>
</dbReference>
<dbReference type="AlphaFoldDB" id="A0A9X2XV22"/>